<protein>
    <submittedName>
        <fullName evidence="1">Uncharacterized protein</fullName>
    </submittedName>
</protein>
<dbReference type="AlphaFoldDB" id="A0A1B6L2S9"/>
<evidence type="ECO:0000313" key="1">
    <source>
        <dbReference type="EMBL" id="JAT18033.1"/>
    </source>
</evidence>
<dbReference type="EMBL" id="GEBQ01021944">
    <property type="protein sequence ID" value="JAT18033.1"/>
    <property type="molecule type" value="Transcribed_RNA"/>
</dbReference>
<accession>A0A1B6L2S9</accession>
<sequence>RQHSRTDPRRRAVSQPVCARSCIMRDSATKMAELKFEAPLAQFEETDEWGATEFHHSKPSEDNAVEEDANSNLAPEELITDAVTAELCDNANKCVHLCQNDTASVSSVADNFTETFSGSLED</sequence>
<feature type="non-terminal residue" evidence="1">
    <location>
        <position position="1"/>
    </location>
</feature>
<proteinExistence type="predicted"/>
<reference evidence="1" key="1">
    <citation type="submission" date="2015-11" db="EMBL/GenBank/DDBJ databases">
        <title>De novo transcriptome assembly of four potential Pierce s Disease insect vectors from Arizona vineyards.</title>
        <authorList>
            <person name="Tassone E.E."/>
        </authorList>
    </citation>
    <scope>NUCLEOTIDE SEQUENCE</scope>
</reference>
<gene>
    <name evidence="1" type="ORF">g.46275</name>
</gene>
<feature type="non-terminal residue" evidence="1">
    <location>
        <position position="122"/>
    </location>
</feature>
<name>A0A1B6L2S9_9HEMI</name>
<organism evidence="1">
    <name type="scientific">Graphocephala atropunctata</name>
    <dbReference type="NCBI Taxonomy" id="36148"/>
    <lineage>
        <taxon>Eukaryota</taxon>
        <taxon>Metazoa</taxon>
        <taxon>Ecdysozoa</taxon>
        <taxon>Arthropoda</taxon>
        <taxon>Hexapoda</taxon>
        <taxon>Insecta</taxon>
        <taxon>Pterygota</taxon>
        <taxon>Neoptera</taxon>
        <taxon>Paraneoptera</taxon>
        <taxon>Hemiptera</taxon>
        <taxon>Auchenorrhyncha</taxon>
        <taxon>Membracoidea</taxon>
        <taxon>Cicadellidae</taxon>
        <taxon>Cicadellinae</taxon>
        <taxon>Cicadellini</taxon>
        <taxon>Graphocephala</taxon>
    </lineage>
</organism>